<dbReference type="GO" id="GO:0004792">
    <property type="term" value="F:thiosulfate-cyanide sulfurtransferase activity"/>
    <property type="evidence" value="ECO:0007669"/>
    <property type="project" value="TreeGrafter"/>
</dbReference>
<reference evidence="4" key="1">
    <citation type="submission" date="2021-02" db="EMBL/GenBank/DDBJ databases">
        <authorList>
            <person name="Nowell W R."/>
        </authorList>
    </citation>
    <scope>NUCLEOTIDE SEQUENCE</scope>
    <source>
        <strain evidence="4">Ploen Becks lab</strain>
    </source>
</reference>
<name>A0A814CXC7_9BILA</name>
<dbReference type="Pfam" id="PF00581">
    <property type="entry name" value="Rhodanese"/>
    <property type="match status" value="1"/>
</dbReference>
<organism evidence="4 5">
    <name type="scientific">Brachionus calyciflorus</name>
    <dbReference type="NCBI Taxonomy" id="104777"/>
    <lineage>
        <taxon>Eukaryota</taxon>
        <taxon>Metazoa</taxon>
        <taxon>Spiralia</taxon>
        <taxon>Gnathifera</taxon>
        <taxon>Rotifera</taxon>
        <taxon>Eurotatoria</taxon>
        <taxon>Monogononta</taxon>
        <taxon>Pseudotrocha</taxon>
        <taxon>Ploima</taxon>
        <taxon>Brachionidae</taxon>
        <taxon>Brachionus</taxon>
    </lineage>
</organism>
<protein>
    <recommendedName>
        <fullName evidence="3">Rhodanese domain-containing protein</fullName>
    </recommendedName>
</protein>
<dbReference type="OrthoDB" id="270167at2759"/>
<accession>A0A814CXC7</accession>
<evidence type="ECO:0000256" key="1">
    <source>
        <dbReference type="ARBA" id="ARBA00022679"/>
    </source>
</evidence>
<feature type="domain" description="Rhodanese" evidence="3">
    <location>
        <begin position="41"/>
        <end position="127"/>
    </location>
</feature>
<dbReference type="EMBL" id="CAJNOC010002685">
    <property type="protein sequence ID" value="CAF0946356.1"/>
    <property type="molecule type" value="Genomic_DNA"/>
</dbReference>
<dbReference type="InterPro" id="IPR045078">
    <property type="entry name" value="TST/MPST-like"/>
</dbReference>
<gene>
    <name evidence="4" type="ORF">OXX778_LOCUS13706</name>
</gene>
<evidence type="ECO:0000313" key="5">
    <source>
        <dbReference type="Proteomes" id="UP000663879"/>
    </source>
</evidence>
<proteinExistence type="predicted"/>
<dbReference type="AlphaFoldDB" id="A0A814CXC7"/>
<sequence length="127" mass="14524">MDPEMGNKLPALLQPEDLNNLLKEADFDQKYRILEANLGADARSDYEKAHIQNAIYFDSLTGVEPTKYLPKNWPNPEEFGKYLSDLGISNKHKIIIYDRSPFGFFASSRVWMHLRAYGNENVSILSG</sequence>
<keyword evidence="2" id="KW-0677">Repeat</keyword>
<comment type="caution">
    <text evidence="4">The sequence shown here is derived from an EMBL/GenBank/DDBJ whole genome shotgun (WGS) entry which is preliminary data.</text>
</comment>
<dbReference type="PROSITE" id="PS50206">
    <property type="entry name" value="RHODANESE_3"/>
    <property type="match status" value="1"/>
</dbReference>
<dbReference type="Gene3D" id="3.40.250.10">
    <property type="entry name" value="Rhodanese-like domain"/>
    <property type="match status" value="1"/>
</dbReference>
<keyword evidence="1" id="KW-0808">Transferase</keyword>
<dbReference type="InterPro" id="IPR036873">
    <property type="entry name" value="Rhodanese-like_dom_sf"/>
</dbReference>
<evidence type="ECO:0000256" key="2">
    <source>
        <dbReference type="ARBA" id="ARBA00022737"/>
    </source>
</evidence>
<evidence type="ECO:0000259" key="3">
    <source>
        <dbReference type="PROSITE" id="PS50206"/>
    </source>
</evidence>
<dbReference type="CDD" id="cd01448">
    <property type="entry name" value="TST_Repeat_1"/>
    <property type="match status" value="1"/>
</dbReference>
<feature type="non-terminal residue" evidence="4">
    <location>
        <position position="1"/>
    </location>
</feature>
<evidence type="ECO:0000313" key="4">
    <source>
        <dbReference type="EMBL" id="CAF0946356.1"/>
    </source>
</evidence>
<dbReference type="Proteomes" id="UP000663879">
    <property type="component" value="Unassembled WGS sequence"/>
</dbReference>
<dbReference type="PANTHER" id="PTHR11364">
    <property type="entry name" value="THIOSULFATE SULFERTANSFERASE"/>
    <property type="match status" value="1"/>
</dbReference>
<dbReference type="SUPFAM" id="SSF52821">
    <property type="entry name" value="Rhodanese/Cell cycle control phosphatase"/>
    <property type="match status" value="1"/>
</dbReference>
<dbReference type="InterPro" id="IPR001763">
    <property type="entry name" value="Rhodanese-like_dom"/>
</dbReference>
<dbReference type="PANTHER" id="PTHR11364:SF27">
    <property type="entry name" value="SULFURTRANSFERASE"/>
    <property type="match status" value="1"/>
</dbReference>
<dbReference type="GO" id="GO:0005739">
    <property type="term" value="C:mitochondrion"/>
    <property type="evidence" value="ECO:0007669"/>
    <property type="project" value="TreeGrafter"/>
</dbReference>
<keyword evidence="5" id="KW-1185">Reference proteome</keyword>